<evidence type="ECO:0000313" key="4">
    <source>
        <dbReference type="Proteomes" id="UP000471560"/>
    </source>
</evidence>
<sequence>MNPMNLSSTASPKTMFASNGLVEHLVRGIVGIGALSYAISISVPHPFYSLALAGVSMVAFRGCPICWTIGLVETSYRKFKRHHATP</sequence>
<comment type="caution">
    <text evidence="3">The sequence shown here is derived from an EMBL/GenBank/DDBJ whole genome shotgun (WGS) entry which is preliminary data.</text>
</comment>
<dbReference type="EMBL" id="WUEZ01000059">
    <property type="protein sequence ID" value="NEI38578.1"/>
    <property type="molecule type" value="Genomic_DNA"/>
</dbReference>
<feature type="transmembrane region" description="Helical" evidence="1">
    <location>
        <begin position="21"/>
        <end position="41"/>
    </location>
</feature>
<dbReference type="Proteomes" id="UP000471560">
    <property type="component" value="Unassembled WGS sequence"/>
</dbReference>
<reference evidence="3" key="1">
    <citation type="submission" date="2016-04" db="EMBL/GenBank/DDBJ databases">
        <title>Fast-growing isolate from the root nodules of Vavilovia formosa.</title>
        <authorList>
            <person name="Kimeklis A."/>
            <person name="Safronova V."/>
            <person name="Belimov A."/>
            <person name="Andronov E."/>
        </authorList>
    </citation>
    <scope>NUCLEOTIDE SEQUENCE [LARGE SCALE GENOMIC DNA]</scope>
    <source>
        <strain evidence="3">Vaf-46</strain>
    </source>
</reference>
<gene>
    <name evidence="3" type="ORF">A4U53_30655</name>
    <name evidence="2" type="ORF">GR204_32320</name>
</gene>
<evidence type="ECO:0000313" key="2">
    <source>
        <dbReference type="EMBL" id="NEI38578.1"/>
    </source>
</evidence>
<dbReference type="AlphaFoldDB" id="A0A179BGD2"/>
<feature type="transmembrane region" description="Helical" evidence="1">
    <location>
        <begin position="47"/>
        <end position="72"/>
    </location>
</feature>
<organism evidence="3">
    <name type="scientific">Rhizobium leguminosarum</name>
    <dbReference type="NCBI Taxonomy" id="384"/>
    <lineage>
        <taxon>Bacteria</taxon>
        <taxon>Pseudomonadati</taxon>
        <taxon>Pseudomonadota</taxon>
        <taxon>Alphaproteobacteria</taxon>
        <taxon>Hyphomicrobiales</taxon>
        <taxon>Rhizobiaceae</taxon>
        <taxon>Rhizobium/Agrobacterium group</taxon>
        <taxon>Rhizobium</taxon>
    </lineage>
</organism>
<keyword evidence="1" id="KW-1133">Transmembrane helix</keyword>
<name>A0A179BGD2_RHILE</name>
<accession>A0A179BGD2</accession>
<evidence type="ECO:0000256" key="1">
    <source>
        <dbReference type="SAM" id="Phobius"/>
    </source>
</evidence>
<evidence type="ECO:0000313" key="3">
    <source>
        <dbReference type="EMBL" id="OAP90181.1"/>
    </source>
</evidence>
<dbReference type="RefSeq" id="WP_064249776.1">
    <property type="nucleotide sequence ID" value="NZ_CAXURF020000001.1"/>
</dbReference>
<dbReference type="eggNOG" id="ENOG50337PM">
    <property type="taxonomic scope" value="Bacteria"/>
</dbReference>
<evidence type="ECO:0008006" key="5">
    <source>
        <dbReference type="Google" id="ProtNLM"/>
    </source>
</evidence>
<proteinExistence type="predicted"/>
<keyword evidence="1" id="KW-0812">Transmembrane</keyword>
<keyword evidence="1" id="KW-0472">Membrane</keyword>
<protein>
    <recommendedName>
        <fullName evidence="5">DUF2892 domain-containing protein</fullName>
    </recommendedName>
</protein>
<reference evidence="2 4" key="2">
    <citation type="submission" date="2019-12" db="EMBL/GenBank/DDBJ databases">
        <title>Rhizobium genotypes associated with high levels of biological nitrogen fixation by grain legumes in a temperate-maritime cropping system.</title>
        <authorList>
            <person name="Maluk M."/>
            <person name="Francesc Ferrando Molina F."/>
            <person name="Lopez Del Egido L."/>
            <person name="Lafos M."/>
            <person name="Langarica-Fuentes A."/>
            <person name="Gebre Yohannes G."/>
            <person name="Young M.W."/>
            <person name="Martin P."/>
            <person name="Gantlett R."/>
            <person name="Kenicer G."/>
            <person name="Hawes C."/>
            <person name="Begg G.S."/>
            <person name="Quilliam R.S."/>
            <person name="Squire G.R."/>
            <person name="Poole P.S."/>
            <person name="Young P.W."/>
            <person name="Iannetta P.M."/>
            <person name="James E.K."/>
        </authorList>
    </citation>
    <scope>NUCLEOTIDE SEQUENCE [LARGE SCALE GENOMIC DNA]</scope>
    <source>
        <strain evidence="2 4">JHI1096</strain>
    </source>
</reference>
<dbReference type="EMBL" id="LWBS01000424">
    <property type="protein sequence ID" value="OAP90181.1"/>
    <property type="molecule type" value="Genomic_DNA"/>
</dbReference>